<dbReference type="InterPro" id="IPR001207">
    <property type="entry name" value="Transposase_mutator"/>
</dbReference>
<evidence type="ECO:0000256" key="5">
    <source>
        <dbReference type="ARBA" id="ARBA00023172"/>
    </source>
</evidence>
<comment type="caution">
    <text evidence="7">The sequence shown here is derived from an EMBL/GenBank/DDBJ whole genome shotgun (WGS) entry which is preliminary data.</text>
</comment>
<evidence type="ECO:0000313" key="8">
    <source>
        <dbReference type="Proteomes" id="UP000306420"/>
    </source>
</evidence>
<proteinExistence type="inferred from homology"/>
<comment type="similarity">
    <text evidence="2 6">Belongs to the transposase mutator family.</text>
</comment>
<dbReference type="Proteomes" id="UP000306420">
    <property type="component" value="Unassembled WGS sequence"/>
</dbReference>
<evidence type="ECO:0000256" key="4">
    <source>
        <dbReference type="ARBA" id="ARBA00023125"/>
    </source>
</evidence>
<dbReference type="AlphaFoldDB" id="A0A5R9DUY4"/>
<evidence type="ECO:0000256" key="1">
    <source>
        <dbReference type="ARBA" id="ARBA00002190"/>
    </source>
</evidence>
<evidence type="ECO:0000256" key="2">
    <source>
        <dbReference type="ARBA" id="ARBA00010961"/>
    </source>
</evidence>
<comment type="function">
    <text evidence="1 6">Required for the transposition of the insertion element.</text>
</comment>
<keyword evidence="4 6" id="KW-0238">DNA-binding</keyword>
<dbReference type="PANTHER" id="PTHR33217">
    <property type="entry name" value="TRANSPOSASE FOR INSERTION SEQUENCE ELEMENT IS1081"/>
    <property type="match status" value="1"/>
</dbReference>
<keyword evidence="6" id="KW-0814">Transposable element</keyword>
<accession>A0A5R9DUY4</accession>
<dbReference type="Pfam" id="PF00872">
    <property type="entry name" value="Transposase_mut"/>
    <property type="match status" value="1"/>
</dbReference>
<keyword evidence="5 6" id="KW-0233">DNA recombination</keyword>
<dbReference type="RefSeq" id="WP_171031340.1">
    <property type="nucleotide sequence ID" value="NZ_VBSP01000031.1"/>
</dbReference>
<keyword evidence="3 6" id="KW-0815">Transposition</keyword>
<sequence>MAQLNITLNLEELTEAVMNSDMNAMMKSLAVTVFNAYMEVERDRYIKAENYERTSERKDQRNGYYERDLMLNIGSINLKVPRTRSGEFKTDVFNSYQRMDKAFVLGMIEMVIMGVSTRKVTKIVEQLCGENVSKSFVSDIMQELDPQIEAFKQRSLSHSKFRYLYVDAMYIKVREDNRVVSKAVYIAQGVNDINKREI</sequence>
<protein>
    <recommendedName>
        <fullName evidence="6">Mutator family transposase</fullName>
    </recommendedName>
</protein>
<dbReference type="PANTHER" id="PTHR33217:SF7">
    <property type="entry name" value="TRANSPOSASE FOR INSERTION SEQUENCE ELEMENT IS1081"/>
    <property type="match status" value="1"/>
</dbReference>
<feature type="non-terminal residue" evidence="7">
    <location>
        <position position="198"/>
    </location>
</feature>
<evidence type="ECO:0000256" key="3">
    <source>
        <dbReference type="ARBA" id="ARBA00022578"/>
    </source>
</evidence>
<dbReference type="EMBL" id="VBSP01000031">
    <property type="protein sequence ID" value="TLQ40322.1"/>
    <property type="molecule type" value="Genomic_DNA"/>
</dbReference>
<name>A0A5R9DUY4_9LACT</name>
<reference evidence="7 8" key="1">
    <citation type="submission" date="2019-05" db="EMBL/GenBank/DDBJ databases">
        <title>The metagenome of a microbial culture collection derived from dairy environment covers the genomic content of the human microbiome.</title>
        <authorList>
            <person name="Roder T."/>
            <person name="Wuthrich D."/>
            <person name="Sattari Z."/>
            <person name="Von Ah U."/>
            <person name="Bar C."/>
            <person name="Ronchi F."/>
            <person name="Macpherson A.J."/>
            <person name="Ganal-Vonarburg S.C."/>
            <person name="Bruggmann R."/>
            <person name="Vergeres G."/>
        </authorList>
    </citation>
    <scope>NUCLEOTIDE SEQUENCE [LARGE SCALE GENOMIC DNA]</scope>
    <source>
        <strain evidence="7 8">FAM 24227</strain>
    </source>
</reference>
<dbReference type="GO" id="GO:0006313">
    <property type="term" value="P:DNA transposition"/>
    <property type="evidence" value="ECO:0007669"/>
    <property type="project" value="UniProtKB-UniRule"/>
</dbReference>
<evidence type="ECO:0000256" key="6">
    <source>
        <dbReference type="RuleBase" id="RU365089"/>
    </source>
</evidence>
<gene>
    <name evidence="7" type="ORF">FEZ33_08545</name>
</gene>
<dbReference type="GO" id="GO:0003677">
    <property type="term" value="F:DNA binding"/>
    <property type="evidence" value="ECO:0007669"/>
    <property type="project" value="UniProtKB-UniRule"/>
</dbReference>
<organism evidence="7 8">
    <name type="scientific">Ruoffia tabacinasalis</name>
    <dbReference type="NCBI Taxonomy" id="87458"/>
    <lineage>
        <taxon>Bacteria</taxon>
        <taxon>Bacillati</taxon>
        <taxon>Bacillota</taxon>
        <taxon>Bacilli</taxon>
        <taxon>Lactobacillales</taxon>
        <taxon>Aerococcaceae</taxon>
        <taxon>Ruoffia</taxon>
    </lineage>
</organism>
<evidence type="ECO:0000313" key="7">
    <source>
        <dbReference type="EMBL" id="TLQ40322.1"/>
    </source>
</evidence>
<dbReference type="GO" id="GO:0004803">
    <property type="term" value="F:transposase activity"/>
    <property type="evidence" value="ECO:0007669"/>
    <property type="project" value="UniProtKB-UniRule"/>
</dbReference>